<feature type="compositionally biased region" description="Low complexity" evidence="9">
    <location>
        <begin position="1148"/>
        <end position="1158"/>
    </location>
</feature>
<dbReference type="HOGENOM" id="CLU_257888_0_0_1"/>
<evidence type="ECO:0000259" key="10">
    <source>
        <dbReference type="PROSITE" id="PS50011"/>
    </source>
</evidence>
<comment type="caution">
    <text evidence="11">The sequence shown here is derived from an EMBL/GenBank/DDBJ whole genome shotgun (WGS) entry which is preliminary data.</text>
</comment>
<dbReference type="Proteomes" id="UP000027361">
    <property type="component" value="Unassembled WGS sequence"/>
</dbReference>
<evidence type="ECO:0000256" key="7">
    <source>
        <dbReference type="ARBA" id="ARBA00047899"/>
    </source>
</evidence>
<feature type="compositionally biased region" description="Polar residues" evidence="9">
    <location>
        <begin position="603"/>
        <end position="618"/>
    </location>
</feature>
<feature type="compositionally biased region" description="Polar residues" evidence="9">
    <location>
        <begin position="665"/>
        <end position="684"/>
    </location>
</feature>
<keyword evidence="5" id="KW-0418">Kinase</keyword>
<dbReference type="PANTHER" id="PTHR22967:SF57">
    <property type="entry name" value="AUXILIN, ISOFORM A-RELATED"/>
    <property type="match status" value="1"/>
</dbReference>
<feature type="compositionally biased region" description="Polar residues" evidence="9">
    <location>
        <begin position="1346"/>
        <end position="1358"/>
    </location>
</feature>
<proteinExistence type="predicted"/>
<protein>
    <recommendedName>
        <fullName evidence="1">non-specific serine/threonine protein kinase</fullName>
        <ecNumber evidence="1">2.7.11.1</ecNumber>
    </recommendedName>
</protein>
<dbReference type="GO" id="GO:0005737">
    <property type="term" value="C:cytoplasm"/>
    <property type="evidence" value="ECO:0007669"/>
    <property type="project" value="TreeGrafter"/>
</dbReference>
<keyword evidence="6" id="KW-0067">ATP-binding</keyword>
<evidence type="ECO:0000256" key="6">
    <source>
        <dbReference type="ARBA" id="ARBA00022840"/>
    </source>
</evidence>
<organism evidence="11 12">
    <name type="scientific">Tilletiaria anomala (strain ATCC 24038 / CBS 436.72 / UBC 951)</name>
    <dbReference type="NCBI Taxonomy" id="1037660"/>
    <lineage>
        <taxon>Eukaryota</taxon>
        <taxon>Fungi</taxon>
        <taxon>Dikarya</taxon>
        <taxon>Basidiomycota</taxon>
        <taxon>Ustilaginomycotina</taxon>
        <taxon>Exobasidiomycetes</taxon>
        <taxon>Georgefischeriales</taxon>
        <taxon>Tilletiariaceae</taxon>
        <taxon>Tilletiaria</taxon>
    </lineage>
</organism>
<evidence type="ECO:0000256" key="1">
    <source>
        <dbReference type="ARBA" id="ARBA00012513"/>
    </source>
</evidence>
<feature type="region of interest" description="Disordered" evidence="9">
    <location>
        <begin position="714"/>
        <end position="790"/>
    </location>
</feature>
<evidence type="ECO:0000256" key="5">
    <source>
        <dbReference type="ARBA" id="ARBA00022777"/>
    </source>
</evidence>
<comment type="catalytic activity">
    <reaction evidence="7">
        <text>L-threonyl-[protein] + ATP = O-phospho-L-threonyl-[protein] + ADP + H(+)</text>
        <dbReference type="Rhea" id="RHEA:46608"/>
        <dbReference type="Rhea" id="RHEA-COMP:11060"/>
        <dbReference type="Rhea" id="RHEA-COMP:11605"/>
        <dbReference type="ChEBI" id="CHEBI:15378"/>
        <dbReference type="ChEBI" id="CHEBI:30013"/>
        <dbReference type="ChEBI" id="CHEBI:30616"/>
        <dbReference type="ChEBI" id="CHEBI:61977"/>
        <dbReference type="ChEBI" id="CHEBI:456216"/>
        <dbReference type="EC" id="2.7.11.1"/>
    </reaction>
</comment>
<feature type="region of interest" description="Disordered" evidence="9">
    <location>
        <begin position="1300"/>
        <end position="1366"/>
    </location>
</feature>
<dbReference type="SMART" id="SM00220">
    <property type="entry name" value="S_TKc"/>
    <property type="match status" value="1"/>
</dbReference>
<evidence type="ECO:0000256" key="2">
    <source>
        <dbReference type="ARBA" id="ARBA00022527"/>
    </source>
</evidence>
<dbReference type="Gene3D" id="1.10.510.10">
    <property type="entry name" value="Transferase(Phosphotransferase) domain 1"/>
    <property type="match status" value="1"/>
</dbReference>
<feature type="compositionally biased region" description="Acidic residues" evidence="9">
    <location>
        <begin position="893"/>
        <end position="903"/>
    </location>
</feature>
<dbReference type="GO" id="GO:0007015">
    <property type="term" value="P:actin filament organization"/>
    <property type="evidence" value="ECO:0007669"/>
    <property type="project" value="TreeGrafter"/>
</dbReference>
<name>A0A066WA32_TILAU</name>
<dbReference type="GeneID" id="25267646"/>
<dbReference type="STRING" id="1037660.A0A066WA32"/>
<dbReference type="PROSITE" id="PS50011">
    <property type="entry name" value="PROTEIN_KINASE_DOM"/>
    <property type="match status" value="1"/>
</dbReference>
<dbReference type="InterPro" id="IPR000719">
    <property type="entry name" value="Prot_kinase_dom"/>
</dbReference>
<dbReference type="InterPro" id="IPR011009">
    <property type="entry name" value="Kinase-like_dom_sf"/>
</dbReference>
<feature type="compositionally biased region" description="Low complexity" evidence="9">
    <location>
        <begin position="634"/>
        <end position="644"/>
    </location>
</feature>
<accession>A0A066WA32</accession>
<feature type="compositionally biased region" description="Polar residues" evidence="9">
    <location>
        <begin position="1135"/>
        <end position="1147"/>
    </location>
</feature>
<dbReference type="PROSITE" id="PS00108">
    <property type="entry name" value="PROTEIN_KINASE_ST"/>
    <property type="match status" value="1"/>
</dbReference>
<evidence type="ECO:0000313" key="12">
    <source>
        <dbReference type="Proteomes" id="UP000027361"/>
    </source>
</evidence>
<dbReference type="GO" id="GO:0004674">
    <property type="term" value="F:protein serine/threonine kinase activity"/>
    <property type="evidence" value="ECO:0007669"/>
    <property type="project" value="UniProtKB-KW"/>
</dbReference>
<dbReference type="EC" id="2.7.11.1" evidence="1"/>
<feature type="region of interest" description="Disordered" evidence="9">
    <location>
        <begin position="804"/>
        <end position="967"/>
    </location>
</feature>
<dbReference type="EMBL" id="JMSN01000018">
    <property type="protein sequence ID" value="KDN50812.1"/>
    <property type="molecule type" value="Genomic_DNA"/>
</dbReference>
<reference evidence="11 12" key="1">
    <citation type="submission" date="2014-05" db="EMBL/GenBank/DDBJ databases">
        <title>Draft genome sequence of a rare smut relative, Tilletiaria anomala UBC 951.</title>
        <authorList>
            <consortium name="DOE Joint Genome Institute"/>
            <person name="Toome M."/>
            <person name="Kuo A."/>
            <person name="Henrissat B."/>
            <person name="Lipzen A."/>
            <person name="Tritt A."/>
            <person name="Yoshinaga Y."/>
            <person name="Zane M."/>
            <person name="Barry K."/>
            <person name="Grigoriev I.V."/>
            <person name="Spatafora J.W."/>
            <person name="Aimea M.C."/>
        </authorList>
    </citation>
    <scope>NUCLEOTIDE SEQUENCE [LARGE SCALE GENOMIC DNA]</scope>
    <source>
        <strain evidence="11 12">UBC 951</strain>
    </source>
</reference>
<evidence type="ECO:0000256" key="9">
    <source>
        <dbReference type="SAM" id="MobiDB-lite"/>
    </source>
</evidence>
<feature type="compositionally biased region" description="Basic and acidic residues" evidence="9">
    <location>
        <begin position="822"/>
        <end position="842"/>
    </location>
</feature>
<feature type="region of interest" description="Disordered" evidence="9">
    <location>
        <begin position="417"/>
        <end position="438"/>
    </location>
</feature>
<dbReference type="GO" id="GO:0005524">
    <property type="term" value="F:ATP binding"/>
    <property type="evidence" value="ECO:0007669"/>
    <property type="project" value="UniProtKB-KW"/>
</dbReference>
<feature type="compositionally biased region" description="Polar residues" evidence="9">
    <location>
        <begin position="1168"/>
        <end position="1179"/>
    </location>
</feature>
<dbReference type="OrthoDB" id="2018507at2759"/>
<keyword evidence="4" id="KW-0547">Nucleotide-binding</keyword>
<feature type="compositionally biased region" description="Low complexity" evidence="9">
    <location>
        <begin position="812"/>
        <end position="821"/>
    </location>
</feature>
<dbReference type="FunFam" id="1.10.510.10:FF:000853">
    <property type="entry name" value="Related to ARK1-Actin Regulating Kinase"/>
    <property type="match status" value="1"/>
</dbReference>
<evidence type="ECO:0000313" key="11">
    <source>
        <dbReference type="EMBL" id="KDN50812.1"/>
    </source>
</evidence>
<feature type="region of interest" description="Disordered" evidence="9">
    <location>
        <begin position="594"/>
        <end position="695"/>
    </location>
</feature>
<feature type="compositionally biased region" description="Low complexity" evidence="9">
    <location>
        <begin position="1310"/>
        <end position="1322"/>
    </location>
</feature>
<feature type="region of interest" description="Disordered" evidence="9">
    <location>
        <begin position="1032"/>
        <end position="1064"/>
    </location>
</feature>
<feature type="compositionally biased region" description="Low complexity" evidence="9">
    <location>
        <begin position="717"/>
        <end position="737"/>
    </location>
</feature>
<feature type="compositionally biased region" description="Polar residues" evidence="9">
    <location>
        <begin position="768"/>
        <end position="786"/>
    </location>
</feature>
<feature type="region of interest" description="Disordered" evidence="9">
    <location>
        <begin position="1104"/>
        <end position="1193"/>
    </location>
</feature>
<sequence>MNAYSSSNAPRPSAGPSNSRAGYMAQPQPGMGAMGMGIAPPPQQQQAYKGTLPPGTKVAVGNITVTVKRYLSEGGFAHVYLVTSSQPIPIPLSSAGSVGASTSGLASRATRPETVHVLKRMAVPDKDALATVRSEVEAHKLLRNQPNIVHFIEASATALSSGGYEIFILMEYCPGGGIIDLMNARLRDRLREHEILKIFSDVCAGVAVMHHLDPPLMHRDLKVENILLSPAPADNPSIGPTYKLCDFGSAAPVLSRRAPKSLDEIKRVEADLNRSTTLQYRAPEMVDVYQRRVIDEKSDIWALGVLLYKLCYYTTPFEENGGGPLAILSANYRFPPSPVYSQNLKNLIASLLREQSTDRPTIDQVLIRVHRLLGSKPPAAAMHYAQQLTDGKQVTPLPNVVFISSSSSSVTAAAVASGRQAMGPPPPQQQQQPVQRHPMRSFDDTTIINSASCAASATASGGLSVRSRVSDLIQHAQAGDEEARRKAEVDALKDSVIPMRRGRPVKGAAAAASSGAAVSAKPVMRQLTGERNVVDDGGKGAADMAAFGGSATVGRNFDLPFSAQAAGSSSKSSILFGGFEDSFTPTAAALSPSQGVSQQVSGNSTASSPAATGNTSARSAMLLNHSPEMPGFHSPSLAPSLSFSPKPPGLSPQASATAGIHRTQPAGSVSSLSKTFGEATSRSGANGDREDDASNRFPSVKELDARYAPNAHGDVTSPILSPPIVASSPAPSVEVAPPSLPPRDRHKPPLSIPTSVSPRQSVGAMASRFNSSVSPAADKTCSSYSPTGTTTKGAAGLLADRWPRGIKGGLMSPSSSASAAQADRRPAQPEEFDRSNVKDRTHPPPACAPPRDWLTGDDTDDAIVTKLAPASSEAANAQPVDAHVALTAALESDSGDEPEEPEDVGGSALARKYARQPEGLSSPQQGDADKAAGTTPHRVKTPSWLVETTADVAPSRQKSSKRLESVPSKIHGAVGAVDSAPSAAAAADDFADEDDRDLAVIEGRLPSERKQVPAPAWDEMDETEMRALPQQPMSLSDGHTNMPAADALPPHTKPAAGPAQVAPPPAQMATLKQYVDAATSPPPSAIDAFAPADKVDVQAPTFAPDASKVEGEWSASPPSARTPTISERMHELQVAASSSQPITPDTRSSPVASVGGASVRDRYKPQSHKTAVASSSVNGNGRHEPQVILPRLVQTRRDNSSALIAAAKRASAAAPASSLKPWEREAAAAAEFNRAGVVKSTSSAAGADAAHDDDEAGGPSPATASHHLGSGSIAGASEAQERFRGVSDLISKWQANAKAQAPGWGRIGETAGSSNHTASSGATAGGMGALRAGPNLGEAAADVGSKRTSSVLPRSATTHRLPGTDI</sequence>
<dbReference type="InterPro" id="IPR008271">
    <property type="entry name" value="Ser/Thr_kinase_AS"/>
</dbReference>
<evidence type="ECO:0000256" key="3">
    <source>
        <dbReference type="ARBA" id="ARBA00022679"/>
    </source>
</evidence>
<feature type="region of interest" description="Disordered" evidence="9">
    <location>
        <begin position="1243"/>
        <end position="1270"/>
    </location>
</feature>
<evidence type="ECO:0000256" key="8">
    <source>
        <dbReference type="ARBA" id="ARBA00048679"/>
    </source>
</evidence>
<feature type="compositionally biased region" description="Polar residues" evidence="9">
    <location>
        <begin position="1116"/>
        <end position="1125"/>
    </location>
</feature>
<dbReference type="RefSeq" id="XP_013244564.1">
    <property type="nucleotide sequence ID" value="XM_013389110.1"/>
</dbReference>
<gene>
    <name evidence="11" type="ORF">K437DRAFT_59823</name>
</gene>
<comment type="catalytic activity">
    <reaction evidence="8">
        <text>L-seryl-[protein] + ATP = O-phospho-L-seryl-[protein] + ADP + H(+)</text>
        <dbReference type="Rhea" id="RHEA:17989"/>
        <dbReference type="Rhea" id="RHEA-COMP:9863"/>
        <dbReference type="Rhea" id="RHEA-COMP:11604"/>
        <dbReference type="ChEBI" id="CHEBI:15378"/>
        <dbReference type="ChEBI" id="CHEBI:29999"/>
        <dbReference type="ChEBI" id="CHEBI:30616"/>
        <dbReference type="ChEBI" id="CHEBI:83421"/>
        <dbReference type="ChEBI" id="CHEBI:456216"/>
        <dbReference type="EC" id="2.7.11.1"/>
    </reaction>
</comment>
<dbReference type="Pfam" id="PF00069">
    <property type="entry name" value="Pkinase"/>
    <property type="match status" value="1"/>
</dbReference>
<dbReference type="PANTHER" id="PTHR22967">
    <property type="entry name" value="SERINE/THREONINE PROTEIN KINASE"/>
    <property type="match status" value="1"/>
</dbReference>
<feature type="compositionally biased region" description="Polar residues" evidence="9">
    <location>
        <begin position="1"/>
        <end position="20"/>
    </location>
</feature>
<keyword evidence="3" id="KW-0808">Transferase</keyword>
<dbReference type="InParanoid" id="A0A066WA32"/>
<feature type="region of interest" description="Disordered" evidence="9">
    <location>
        <begin position="1"/>
        <end position="52"/>
    </location>
</feature>
<evidence type="ECO:0000256" key="4">
    <source>
        <dbReference type="ARBA" id="ARBA00022741"/>
    </source>
</evidence>
<dbReference type="GO" id="GO:0000147">
    <property type="term" value="P:actin cortical patch assembly"/>
    <property type="evidence" value="ECO:0007669"/>
    <property type="project" value="TreeGrafter"/>
</dbReference>
<dbReference type="SUPFAM" id="SSF56112">
    <property type="entry name" value="Protein kinase-like (PK-like)"/>
    <property type="match status" value="1"/>
</dbReference>
<keyword evidence="2" id="KW-0723">Serine/threonine-protein kinase</keyword>
<keyword evidence="12" id="KW-1185">Reference proteome</keyword>
<feature type="domain" description="Protein kinase" evidence="10">
    <location>
        <begin position="65"/>
        <end position="373"/>
    </location>
</feature>